<comment type="caution">
    <text evidence="1">The sequence shown here is derived from an EMBL/GenBank/DDBJ whole genome shotgun (WGS) entry which is preliminary data.</text>
</comment>
<dbReference type="OrthoDB" id="2279663at2759"/>
<organism evidence="1 2">
    <name type="scientific">Circinella minor</name>
    <dbReference type="NCBI Taxonomy" id="1195481"/>
    <lineage>
        <taxon>Eukaryota</taxon>
        <taxon>Fungi</taxon>
        <taxon>Fungi incertae sedis</taxon>
        <taxon>Mucoromycota</taxon>
        <taxon>Mucoromycotina</taxon>
        <taxon>Mucoromycetes</taxon>
        <taxon>Mucorales</taxon>
        <taxon>Lichtheimiaceae</taxon>
        <taxon>Circinella</taxon>
    </lineage>
</organism>
<dbReference type="EMBL" id="JAEPRB010000096">
    <property type="protein sequence ID" value="KAG2221940.1"/>
    <property type="molecule type" value="Genomic_DNA"/>
</dbReference>
<gene>
    <name evidence="1" type="ORF">INT45_013276</name>
</gene>
<sequence length="133" mass="15364">MDNNTATNITPATTYCISCHCFKPTELFAGRQRQYKTCKMCQNRRSDVGKPITDDLLVTLEEALEMISCHYDDDEIAETNRDDASIDYSITTYIRLDQEMLDNQHLVTHICTSIEAHDGYHYYCIIISRRALN</sequence>
<dbReference type="AlphaFoldDB" id="A0A8H7S4C6"/>
<evidence type="ECO:0000313" key="1">
    <source>
        <dbReference type="EMBL" id="KAG2221940.1"/>
    </source>
</evidence>
<accession>A0A8H7S4C6</accession>
<evidence type="ECO:0000313" key="2">
    <source>
        <dbReference type="Proteomes" id="UP000646827"/>
    </source>
</evidence>
<name>A0A8H7S4C6_9FUNG</name>
<dbReference type="Proteomes" id="UP000646827">
    <property type="component" value="Unassembled WGS sequence"/>
</dbReference>
<reference evidence="1 2" key="1">
    <citation type="submission" date="2020-12" db="EMBL/GenBank/DDBJ databases">
        <title>Metabolic potential, ecology and presence of endohyphal bacteria is reflected in genomic diversity of Mucoromycotina.</title>
        <authorList>
            <person name="Muszewska A."/>
            <person name="Okrasinska A."/>
            <person name="Steczkiewicz K."/>
            <person name="Drgas O."/>
            <person name="Orlowska M."/>
            <person name="Perlinska-Lenart U."/>
            <person name="Aleksandrzak-Piekarczyk T."/>
            <person name="Szatraj K."/>
            <person name="Zielenkiewicz U."/>
            <person name="Pilsyk S."/>
            <person name="Malc E."/>
            <person name="Mieczkowski P."/>
            <person name="Kruszewska J.S."/>
            <person name="Biernat P."/>
            <person name="Pawlowska J."/>
        </authorList>
    </citation>
    <scope>NUCLEOTIDE SEQUENCE [LARGE SCALE GENOMIC DNA]</scope>
    <source>
        <strain evidence="1 2">CBS 142.35</strain>
    </source>
</reference>
<protein>
    <submittedName>
        <fullName evidence="1">Uncharacterized protein</fullName>
    </submittedName>
</protein>
<proteinExistence type="predicted"/>
<keyword evidence="2" id="KW-1185">Reference proteome</keyword>